<feature type="region of interest" description="Disordered" evidence="1">
    <location>
        <begin position="1"/>
        <end position="37"/>
    </location>
</feature>
<evidence type="ECO:0000256" key="1">
    <source>
        <dbReference type="SAM" id="MobiDB-lite"/>
    </source>
</evidence>
<reference evidence="3" key="1">
    <citation type="submission" date="2017-03" db="EMBL/GenBank/DDBJ databases">
        <title>Phytopthora megakarya and P. palmivora, two closely related causual agents of cacao black pod achieved similar genome size and gene model numbers by different mechanisms.</title>
        <authorList>
            <person name="Ali S."/>
            <person name="Shao J."/>
            <person name="Larry D.J."/>
            <person name="Kronmiller B."/>
            <person name="Shen D."/>
            <person name="Strem M.D."/>
            <person name="Melnick R.L."/>
            <person name="Guiltinan M.J."/>
            <person name="Tyler B.M."/>
            <person name="Meinhardt L.W."/>
            <person name="Bailey B.A."/>
        </authorList>
    </citation>
    <scope>NUCLEOTIDE SEQUENCE [LARGE SCALE GENOMIC DNA]</scope>
    <source>
        <strain evidence="3">zdho120</strain>
    </source>
</reference>
<name>A0A225V889_9STRA</name>
<organism evidence="2 3">
    <name type="scientific">Phytophthora megakarya</name>
    <dbReference type="NCBI Taxonomy" id="4795"/>
    <lineage>
        <taxon>Eukaryota</taxon>
        <taxon>Sar</taxon>
        <taxon>Stramenopiles</taxon>
        <taxon>Oomycota</taxon>
        <taxon>Peronosporomycetes</taxon>
        <taxon>Peronosporales</taxon>
        <taxon>Peronosporaceae</taxon>
        <taxon>Phytophthora</taxon>
    </lineage>
</organism>
<dbReference type="AlphaFoldDB" id="A0A225V889"/>
<feature type="region of interest" description="Disordered" evidence="1">
    <location>
        <begin position="52"/>
        <end position="83"/>
    </location>
</feature>
<evidence type="ECO:0000313" key="2">
    <source>
        <dbReference type="EMBL" id="OWZ01512.1"/>
    </source>
</evidence>
<dbReference type="OrthoDB" id="10388247at2759"/>
<gene>
    <name evidence="2" type="ORF">PHMEG_00027080</name>
</gene>
<evidence type="ECO:0000313" key="3">
    <source>
        <dbReference type="Proteomes" id="UP000198211"/>
    </source>
</evidence>
<accession>A0A225V889</accession>
<keyword evidence="3" id="KW-1185">Reference proteome</keyword>
<protein>
    <submittedName>
        <fullName evidence="2">Uncharacterized protein</fullName>
    </submittedName>
</protein>
<proteinExistence type="predicted"/>
<dbReference type="Proteomes" id="UP000198211">
    <property type="component" value="Unassembled WGS sequence"/>
</dbReference>
<dbReference type="EMBL" id="NBNE01006791">
    <property type="protein sequence ID" value="OWZ01512.1"/>
    <property type="molecule type" value="Genomic_DNA"/>
</dbReference>
<feature type="compositionally biased region" description="Basic and acidic residues" evidence="1">
    <location>
        <begin position="70"/>
        <end position="83"/>
    </location>
</feature>
<sequence>MWQNKRGWKTDKDTQVRKQIRHDPKKKPTHTAPDRGCLKCGEEHWVAKCPEASDTEKRELPKQFHKNKGRPGEKNMKRLRDDK</sequence>
<comment type="caution">
    <text evidence="2">The sequence shown here is derived from an EMBL/GenBank/DDBJ whole genome shotgun (WGS) entry which is preliminary data.</text>
</comment>
<feature type="compositionally biased region" description="Basic residues" evidence="1">
    <location>
        <begin position="18"/>
        <end position="29"/>
    </location>
</feature>